<keyword evidence="4" id="KW-1185">Reference proteome</keyword>
<dbReference type="InterPro" id="IPR006860">
    <property type="entry name" value="FecR"/>
</dbReference>
<name>A0A1M6SMH2_9GAMM</name>
<feature type="signal peptide" evidence="1">
    <location>
        <begin position="1"/>
        <end position="20"/>
    </location>
</feature>
<evidence type="ECO:0000256" key="1">
    <source>
        <dbReference type="SAM" id="SignalP"/>
    </source>
</evidence>
<dbReference type="EMBL" id="FRAL01000003">
    <property type="protein sequence ID" value="SHK45951.1"/>
    <property type="molecule type" value="Genomic_DNA"/>
</dbReference>
<dbReference type="Pfam" id="PF01476">
    <property type="entry name" value="LysM"/>
    <property type="match status" value="1"/>
</dbReference>
<gene>
    <name evidence="3" type="ORF">SAMN05192556_10353</name>
</gene>
<dbReference type="PANTHER" id="PTHR38731:SF1">
    <property type="entry name" value="FECR PROTEIN DOMAIN-CONTAINING PROTEIN"/>
    <property type="match status" value="1"/>
</dbReference>
<proteinExistence type="predicted"/>
<dbReference type="Proteomes" id="UP000184248">
    <property type="component" value="Unassembled WGS sequence"/>
</dbReference>
<evidence type="ECO:0000259" key="2">
    <source>
        <dbReference type="PROSITE" id="PS51782"/>
    </source>
</evidence>
<dbReference type="OrthoDB" id="9813091at2"/>
<feature type="chain" id="PRO_5012070678" evidence="1">
    <location>
        <begin position="21"/>
        <end position="422"/>
    </location>
</feature>
<dbReference type="Gene3D" id="3.10.350.10">
    <property type="entry name" value="LysM domain"/>
    <property type="match status" value="1"/>
</dbReference>
<dbReference type="InterPro" id="IPR018392">
    <property type="entry name" value="LysM"/>
</dbReference>
<protein>
    <submittedName>
        <fullName evidence="3">FecR family protein</fullName>
    </submittedName>
</protein>
<sequence>MKKRTSLLLGITFLLGIAQADESTQTKPAQSEIHYVQPGDTLWHLSEEYLGDAKAWPLLQEANQIEAPRHMQPGLALQLPSLPPLAAEVSHRKGTAWLVEDDGERIPLRKGMTIAPGDIVETANESFVSLHLPHGEDVVLPSNSRIVVKRQGRNGTRLYLERGELEANVPSQHDHSDVLRIETPTSIIGVRGTHFRVTYVDDATLVSTLAGEVALSHEGQTISVPAGQGARSSAASPVQTAALLPAPTVQEGGQPFDRSLQINLSKVKGAVAYHVQLARDPNFRSIIHDKRDTSPTIIFDSVPQGFYYVRGSAFDSLGIEGHQDRQLILHRPIEASLEVIDDGYKFHWTRIPRLEYRLQLSEDATFSEPFMNRSFATSQGVTLRNLPTDDFFWRLLVSGTSGELADYSAVVASGRQGAARQP</sequence>
<accession>A0A1M6SMH2</accession>
<keyword evidence="1" id="KW-0732">Signal</keyword>
<dbReference type="Pfam" id="PF04773">
    <property type="entry name" value="FecR"/>
    <property type="match status" value="1"/>
</dbReference>
<dbReference type="Gene3D" id="2.60.120.1440">
    <property type="match status" value="1"/>
</dbReference>
<dbReference type="InterPro" id="IPR036779">
    <property type="entry name" value="LysM_dom_sf"/>
</dbReference>
<dbReference type="CDD" id="cd00118">
    <property type="entry name" value="LysM"/>
    <property type="match status" value="1"/>
</dbReference>
<organism evidence="3 4">
    <name type="scientific">Halomonas caseinilytica</name>
    <dbReference type="NCBI Taxonomy" id="438744"/>
    <lineage>
        <taxon>Bacteria</taxon>
        <taxon>Pseudomonadati</taxon>
        <taxon>Pseudomonadota</taxon>
        <taxon>Gammaproteobacteria</taxon>
        <taxon>Oceanospirillales</taxon>
        <taxon>Halomonadaceae</taxon>
        <taxon>Halomonas</taxon>
    </lineage>
</organism>
<dbReference type="PROSITE" id="PS51782">
    <property type="entry name" value="LYSM"/>
    <property type="match status" value="1"/>
</dbReference>
<reference evidence="4" key="1">
    <citation type="submission" date="2016-11" db="EMBL/GenBank/DDBJ databases">
        <authorList>
            <person name="Varghese N."/>
            <person name="Submissions S."/>
        </authorList>
    </citation>
    <scope>NUCLEOTIDE SEQUENCE [LARGE SCALE GENOMIC DNA]</scope>
    <source>
        <strain evidence="4">ALO Sharm</strain>
    </source>
</reference>
<evidence type="ECO:0000313" key="3">
    <source>
        <dbReference type="EMBL" id="SHK45951.1"/>
    </source>
</evidence>
<feature type="domain" description="LysM" evidence="2">
    <location>
        <begin position="32"/>
        <end position="79"/>
    </location>
</feature>
<evidence type="ECO:0000313" key="4">
    <source>
        <dbReference type="Proteomes" id="UP000184248"/>
    </source>
</evidence>
<dbReference type="PANTHER" id="PTHR38731">
    <property type="entry name" value="LIPL45-RELATED LIPOPROTEIN-RELATED"/>
    <property type="match status" value="1"/>
</dbReference>
<dbReference type="RefSeq" id="WP_082919973.1">
    <property type="nucleotide sequence ID" value="NZ_BDEO01000006.1"/>
</dbReference>
<dbReference type="AlphaFoldDB" id="A0A1M6SMH2"/>